<keyword evidence="2" id="KW-0472">Membrane</keyword>
<feature type="transmembrane region" description="Helical" evidence="2">
    <location>
        <begin position="188"/>
        <end position="212"/>
    </location>
</feature>
<name>A0A5J9WU22_9POAL</name>
<feature type="transmembrane region" description="Helical" evidence="2">
    <location>
        <begin position="59"/>
        <end position="90"/>
    </location>
</feature>
<evidence type="ECO:0000256" key="2">
    <source>
        <dbReference type="SAM" id="Phobius"/>
    </source>
</evidence>
<feature type="transmembrane region" description="Helical" evidence="2">
    <location>
        <begin position="150"/>
        <end position="168"/>
    </location>
</feature>
<evidence type="ECO:0000256" key="1">
    <source>
        <dbReference type="SAM" id="MobiDB-lite"/>
    </source>
</evidence>
<sequence>MDEKIIDVPAPLVVTPSMDNNKQKKGSVPLPSVEEVFKWAPFQLLLPSFKKNKSRFQKLLPSVQAVLGWALLAAGCVAVTLGFSIVMAFADIHISSTTSSQTSTILQVPDLTPAQEVEVDSFADGFLWLTVPQAAAATVGLLLPRRRAGIRWTLALVAVVSATVAHYMNARMALVFIAANPGVVAYTIYAIDLLGLGLALCIDLLGLISLLIGGRDPRKLYKYQLAHCKDHPHKKEPQPRAAAAPSCPPPPTPV</sequence>
<dbReference type="EMBL" id="RWGY01000002">
    <property type="protein sequence ID" value="TVU50820.1"/>
    <property type="molecule type" value="Genomic_DNA"/>
</dbReference>
<feature type="region of interest" description="Disordered" evidence="1">
    <location>
        <begin position="231"/>
        <end position="254"/>
    </location>
</feature>
<keyword evidence="4" id="KW-1185">Reference proteome</keyword>
<accession>A0A5J9WU22</accession>
<keyword evidence="2" id="KW-1133">Transmembrane helix</keyword>
<comment type="caution">
    <text evidence="3">The sequence shown here is derived from an EMBL/GenBank/DDBJ whole genome shotgun (WGS) entry which is preliminary data.</text>
</comment>
<protein>
    <submittedName>
        <fullName evidence="3">Uncharacterized protein</fullName>
    </submittedName>
</protein>
<organism evidence="3 4">
    <name type="scientific">Eragrostis curvula</name>
    <name type="common">weeping love grass</name>
    <dbReference type="NCBI Taxonomy" id="38414"/>
    <lineage>
        <taxon>Eukaryota</taxon>
        <taxon>Viridiplantae</taxon>
        <taxon>Streptophyta</taxon>
        <taxon>Embryophyta</taxon>
        <taxon>Tracheophyta</taxon>
        <taxon>Spermatophyta</taxon>
        <taxon>Magnoliopsida</taxon>
        <taxon>Liliopsida</taxon>
        <taxon>Poales</taxon>
        <taxon>Poaceae</taxon>
        <taxon>PACMAD clade</taxon>
        <taxon>Chloridoideae</taxon>
        <taxon>Eragrostideae</taxon>
        <taxon>Eragrostidinae</taxon>
        <taxon>Eragrostis</taxon>
    </lineage>
</organism>
<feature type="transmembrane region" description="Helical" evidence="2">
    <location>
        <begin position="125"/>
        <end position="143"/>
    </location>
</feature>
<gene>
    <name evidence="3" type="ORF">EJB05_02211</name>
</gene>
<evidence type="ECO:0000313" key="4">
    <source>
        <dbReference type="Proteomes" id="UP000324897"/>
    </source>
</evidence>
<reference evidence="3 4" key="1">
    <citation type="journal article" date="2019" name="Sci. Rep.">
        <title>A high-quality genome of Eragrostis curvula grass provides insights into Poaceae evolution and supports new strategies to enhance forage quality.</title>
        <authorList>
            <person name="Carballo J."/>
            <person name="Santos B.A.C.M."/>
            <person name="Zappacosta D."/>
            <person name="Garbus I."/>
            <person name="Selva J.P."/>
            <person name="Gallo C.A."/>
            <person name="Diaz A."/>
            <person name="Albertini E."/>
            <person name="Caccamo M."/>
            <person name="Echenique V."/>
        </authorList>
    </citation>
    <scope>NUCLEOTIDE SEQUENCE [LARGE SCALE GENOMIC DNA]</scope>
    <source>
        <strain evidence="4">cv. Victoria</strain>
        <tissue evidence="3">Leaf</tissue>
    </source>
</reference>
<proteinExistence type="predicted"/>
<evidence type="ECO:0000313" key="3">
    <source>
        <dbReference type="EMBL" id="TVU50820.1"/>
    </source>
</evidence>
<dbReference type="Proteomes" id="UP000324897">
    <property type="component" value="Chromosome 6"/>
</dbReference>
<keyword evidence="2" id="KW-0812">Transmembrane</keyword>
<dbReference type="Gramene" id="TVU50820">
    <property type="protein sequence ID" value="TVU50820"/>
    <property type="gene ID" value="EJB05_02211"/>
</dbReference>
<dbReference type="AlphaFoldDB" id="A0A5J9WU22"/>